<keyword evidence="1" id="KW-0472">Membrane</keyword>
<dbReference type="RefSeq" id="WP_144322785.1">
    <property type="nucleotide sequence ID" value="NZ_CP040916.1"/>
</dbReference>
<evidence type="ECO:0000256" key="1">
    <source>
        <dbReference type="SAM" id="Phobius"/>
    </source>
</evidence>
<evidence type="ECO:0000313" key="2">
    <source>
        <dbReference type="EMBL" id="QDQ15583.1"/>
    </source>
</evidence>
<keyword evidence="1" id="KW-1133">Transmembrane helix</keyword>
<dbReference type="AlphaFoldDB" id="A0A516RIV6"/>
<feature type="transmembrane region" description="Helical" evidence="1">
    <location>
        <begin position="42"/>
        <end position="60"/>
    </location>
</feature>
<gene>
    <name evidence="2" type="ORF">FH965_37700</name>
</gene>
<reference evidence="2 3" key="1">
    <citation type="journal article" date="2019" name="J. Ind. Microbiol. Biotechnol.">
        <title>The complete genomic sequence of Streptomyces spectabilis NRRL-2792 and identification of secondary metabolite biosynthetic gene clusters.</title>
        <authorList>
            <person name="Sinha A."/>
            <person name="Phillips-Salemka S."/>
            <person name="Niraula T.A."/>
            <person name="Short K.A."/>
            <person name="Niraula N.P."/>
        </authorList>
    </citation>
    <scope>NUCLEOTIDE SEQUENCE [LARGE SCALE GENOMIC DNA]</scope>
    <source>
        <strain evidence="2 3">NRRL 2792</strain>
    </source>
</reference>
<accession>A0A516RIV6</accession>
<dbReference type="Proteomes" id="UP000316806">
    <property type="component" value="Chromosome"/>
</dbReference>
<evidence type="ECO:0000313" key="3">
    <source>
        <dbReference type="Proteomes" id="UP000316806"/>
    </source>
</evidence>
<protein>
    <submittedName>
        <fullName evidence="2">Uncharacterized protein</fullName>
    </submittedName>
</protein>
<sequence>MKDIIAIVGWIVGIQGALGVLGRVFGDDSWGLIQKWWDVPTAGYAVLFVLGAALAVYGEFGKARARG</sequence>
<name>A0A516RIV6_STRST</name>
<dbReference type="EMBL" id="CP040916">
    <property type="protein sequence ID" value="QDQ15583.1"/>
    <property type="molecule type" value="Genomic_DNA"/>
</dbReference>
<proteinExistence type="predicted"/>
<organism evidence="2 3">
    <name type="scientific">Streptomyces spectabilis</name>
    <dbReference type="NCBI Taxonomy" id="68270"/>
    <lineage>
        <taxon>Bacteria</taxon>
        <taxon>Bacillati</taxon>
        <taxon>Actinomycetota</taxon>
        <taxon>Actinomycetes</taxon>
        <taxon>Kitasatosporales</taxon>
        <taxon>Streptomycetaceae</taxon>
        <taxon>Streptomyces</taxon>
    </lineage>
</organism>
<keyword evidence="1" id="KW-0812">Transmembrane</keyword>